<gene>
    <name evidence="2" type="ORF">PROQFM164_S03g001298</name>
</gene>
<organism evidence="2 3">
    <name type="scientific">Penicillium roqueforti (strain FM164)</name>
    <dbReference type="NCBI Taxonomy" id="1365484"/>
    <lineage>
        <taxon>Eukaryota</taxon>
        <taxon>Fungi</taxon>
        <taxon>Dikarya</taxon>
        <taxon>Ascomycota</taxon>
        <taxon>Pezizomycotina</taxon>
        <taxon>Eurotiomycetes</taxon>
        <taxon>Eurotiomycetidae</taxon>
        <taxon>Eurotiales</taxon>
        <taxon>Aspergillaceae</taxon>
        <taxon>Penicillium</taxon>
    </lineage>
</organism>
<reference evidence="2" key="1">
    <citation type="journal article" date="2014" name="Nat. Commun.">
        <title>Multiple recent horizontal transfers of a large genomic region in cheese making fungi.</title>
        <authorList>
            <person name="Cheeseman K."/>
            <person name="Ropars J."/>
            <person name="Renault P."/>
            <person name="Dupont J."/>
            <person name="Gouzy J."/>
            <person name="Branca A."/>
            <person name="Abraham A.L."/>
            <person name="Ceppi M."/>
            <person name="Conseiller E."/>
            <person name="Debuchy R."/>
            <person name="Malagnac F."/>
            <person name="Goarin A."/>
            <person name="Silar P."/>
            <person name="Lacoste S."/>
            <person name="Sallet E."/>
            <person name="Bensimon A."/>
            <person name="Giraud T."/>
            <person name="Brygoo Y."/>
        </authorList>
    </citation>
    <scope>NUCLEOTIDE SEQUENCE [LARGE SCALE GENOMIC DNA]</scope>
    <source>
        <strain evidence="2">FM164</strain>
    </source>
</reference>
<feature type="compositionally biased region" description="Polar residues" evidence="1">
    <location>
        <begin position="117"/>
        <end position="134"/>
    </location>
</feature>
<feature type="region of interest" description="Disordered" evidence="1">
    <location>
        <begin position="215"/>
        <end position="239"/>
    </location>
</feature>
<proteinExistence type="predicted"/>
<protein>
    <submittedName>
        <fullName evidence="2">Genomic scaffold, ProqFM164S03</fullName>
    </submittedName>
</protein>
<sequence>MRQYQDVFYGTGSVAWTVRSPYWNIALATDDEGIRLLPDNVLDRVLPKWRQILTGETIPTPKYGVIDSFRAWLASEEKKASDLGKPWPETPVIPVSSAPKPKFVSPKTPDRSRLRAMNSSRFSPFESSPNAPNNEQTELLRDILTELKDLKNMISQNIGRKQECEIAGNQPYGSWQQSFHPIPSMPQGMQPNYLVPQQSPFVGAQYLPPLPHPEWERWNSQYQGPATMPDPGPGSASHP</sequence>
<feature type="region of interest" description="Disordered" evidence="1">
    <location>
        <begin position="80"/>
        <end position="134"/>
    </location>
</feature>
<dbReference type="Proteomes" id="UP000030686">
    <property type="component" value="Unassembled WGS sequence"/>
</dbReference>
<name>W6QK17_PENRF</name>
<evidence type="ECO:0000256" key="1">
    <source>
        <dbReference type="SAM" id="MobiDB-lite"/>
    </source>
</evidence>
<evidence type="ECO:0000313" key="3">
    <source>
        <dbReference type="Proteomes" id="UP000030686"/>
    </source>
</evidence>
<accession>W6QK17</accession>
<keyword evidence="3" id="KW-1185">Reference proteome</keyword>
<dbReference type="AlphaFoldDB" id="W6QK17"/>
<dbReference type="EMBL" id="HG792017">
    <property type="protein sequence ID" value="CDM34574.1"/>
    <property type="molecule type" value="Genomic_DNA"/>
</dbReference>
<dbReference type="OrthoDB" id="4369965at2759"/>
<evidence type="ECO:0000313" key="2">
    <source>
        <dbReference type="EMBL" id="CDM34574.1"/>
    </source>
</evidence>